<sequence length="13" mass="1421">MHISAKLCSKATM</sequence>
<dbReference type="EMBL" id="JRRC01447446">
    <property type="protein sequence ID" value="KHG06256.1"/>
    <property type="molecule type" value="Genomic_DNA"/>
</dbReference>
<organism evidence="1 2">
    <name type="scientific">Gossypium arboreum</name>
    <name type="common">Tree cotton</name>
    <name type="synonym">Gossypium nanking</name>
    <dbReference type="NCBI Taxonomy" id="29729"/>
    <lineage>
        <taxon>Eukaryota</taxon>
        <taxon>Viridiplantae</taxon>
        <taxon>Streptophyta</taxon>
        <taxon>Embryophyta</taxon>
        <taxon>Tracheophyta</taxon>
        <taxon>Spermatophyta</taxon>
        <taxon>Magnoliopsida</taxon>
        <taxon>eudicotyledons</taxon>
        <taxon>Gunneridae</taxon>
        <taxon>Pentapetalae</taxon>
        <taxon>rosids</taxon>
        <taxon>malvids</taxon>
        <taxon>Malvales</taxon>
        <taxon>Malvaceae</taxon>
        <taxon>Malvoideae</taxon>
        <taxon>Gossypium</taxon>
    </lineage>
</organism>
<dbReference type="Proteomes" id="UP000032142">
    <property type="component" value="Unassembled WGS sequence"/>
</dbReference>
<gene>
    <name evidence="1" type="ORF">F383_32039</name>
</gene>
<comment type="caution">
    <text evidence="1">The sequence shown here is derived from an EMBL/GenBank/DDBJ whole genome shotgun (WGS) entry which is preliminary data.</text>
</comment>
<name>A0A0B0N522_GOSAR</name>
<accession>A0A0B0N522</accession>
<evidence type="ECO:0000313" key="2">
    <source>
        <dbReference type="Proteomes" id="UP000032142"/>
    </source>
</evidence>
<keyword evidence="2" id="KW-1185">Reference proteome</keyword>
<protein>
    <submittedName>
        <fullName evidence="1">Uncharacterized protein</fullName>
    </submittedName>
</protein>
<proteinExistence type="predicted"/>
<evidence type="ECO:0000313" key="1">
    <source>
        <dbReference type="EMBL" id="KHG06256.1"/>
    </source>
</evidence>
<reference evidence="2" key="1">
    <citation type="submission" date="2014-09" db="EMBL/GenBank/DDBJ databases">
        <authorList>
            <person name="Mudge J."/>
            <person name="Ramaraj T."/>
            <person name="Lindquist I.E."/>
            <person name="Bharti A.K."/>
            <person name="Sundararajan A."/>
            <person name="Cameron C.T."/>
            <person name="Woodward J.E."/>
            <person name="May G.D."/>
            <person name="Brubaker C."/>
            <person name="Broadhvest J."/>
            <person name="Wilkins T.A."/>
        </authorList>
    </citation>
    <scope>NUCLEOTIDE SEQUENCE</scope>
    <source>
        <strain evidence="2">cv. AKA8401</strain>
    </source>
</reference>